<dbReference type="Proteomes" id="UP000000310">
    <property type="component" value="Chromosome"/>
</dbReference>
<accession>F0SC70</accession>
<evidence type="ECO:0000313" key="2">
    <source>
        <dbReference type="Proteomes" id="UP000000310"/>
    </source>
</evidence>
<dbReference type="EMBL" id="CP002545">
    <property type="protein sequence ID" value="ADY50655.1"/>
    <property type="molecule type" value="Genomic_DNA"/>
</dbReference>
<gene>
    <name evidence="1" type="ordered locus">Pedsa_0067</name>
</gene>
<proteinExistence type="predicted"/>
<sequence>MLDSVESVCFFYYEDTDKRLTKPFAISHKGALYFQIAAILSNRNKADKSQTSNTPNTYSKVLMGGNNFLYTEVELANAWAQGTGYGIGGVAGGIMAANAIKGKGVVWDIQNSEFNIFKNCKDYNIFIADKLIDGTQNCKNNQPDMIAVREAIYKIK</sequence>
<organism evidence="1 2">
    <name type="scientific">Pseudopedobacter saltans (strain ATCC 51119 / DSM 12145 / JCM 21818 / CCUG 39354 / LMG 10337 / NBRC 100064 / NCIMB 13643)</name>
    <name type="common">Pedobacter saltans</name>
    <dbReference type="NCBI Taxonomy" id="762903"/>
    <lineage>
        <taxon>Bacteria</taxon>
        <taxon>Pseudomonadati</taxon>
        <taxon>Bacteroidota</taxon>
        <taxon>Sphingobacteriia</taxon>
        <taxon>Sphingobacteriales</taxon>
        <taxon>Sphingobacteriaceae</taxon>
        <taxon>Pseudopedobacter</taxon>
    </lineage>
</organism>
<dbReference type="OrthoDB" id="707246at2"/>
<evidence type="ECO:0000313" key="1">
    <source>
        <dbReference type="EMBL" id="ADY50655.1"/>
    </source>
</evidence>
<name>F0SC70_PSESL</name>
<protein>
    <submittedName>
        <fullName evidence="1">Uncharacterized protein</fullName>
    </submittedName>
</protein>
<reference evidence="2" key="2">
    <citation type="submission" date="2011-02" db="EMBL/GenBank/DDBJ databases">
        <title>The complete genome of Pedobacter saltans DSM 12145.</title>
        <authorList>
            <consortium name="US DOE Joint Genome Institute (JGI-PGF)"/>
            <person name="Lucas S."/>
            <person name="Copeland A."/>
            <person name="Lapidus A."/>
            <person name="Bruce D."/>
            <person name="Goodwin L."/>
            <person name="Pitluck S."/>
            <person name="Kyrpides N."/>
            <person name="Mavromatis K."/>
            <person name="Pagani I."/>
            <person name="Ivanova N."/>
            <person name="Ovchinnikova G."/>
            <person name="Lu M."/>
            <person name="Detter J.C."/>
            <person name="Han C."/>
            <person name="Land M."/>
            <person name="Hauser L."/>
            <person name="Markowitz V."/>
            <person name="Cheng J.-F."/>
            <person name="Hugenholtz P."/>
            <person name="Woyke T."/>
            <person name="Wu D."/>
            <person name="Tindall B."/>
            <person name="Pomrenke H.G."/>
            <person name="Brambilla E."/>
            <person name="Klenk H.-P."/>
            <person name="Eisen J.A."/>
        </authorList>
    </citation>
    <scope>NUCLEOTIDE SEQUENCE [LARGE SCALE GENOMIC DNA]</scope>
    <source>
        <strain evidence="2">ATCC 51119 / DSM 12145 / JCM 21818 / LMG 10337 / NBRC 100064 / NCIMB 13643</strain>
    </source>
</reference>
<dbReference type="eggNOG" id="ENOG5033I78">
    <property type="taxonomic scope" value="Bacteria"/>
</dbReference>
<dbReference type="AlphaFoldDB" id="F0SC70"/>
<dbReference type="RefSeq" id="WP_013631158.1">
    <property type="nucleotide sequence ID" value="NC_015177.1"/>
</dbReference>
<reference evidence="1 2" key="1">
    <citation type="journal article" date="2011" name="Stand. Genomic Sci.">
        <title>Complete genome sequence of the gliding, heparinolytic Pedobacter saltans type strain (113).</title>
        <authorList>
            <person name="Liolios K."/>
            <person name="Sikorski J."/>
            <person name="Lu M."/>
            <person name="Nolan M."/>
            <person name="Lapidus A."/>
            <person name="Lucas S."/>
            <person name="Hammon N."/>
            <person name="Deshpande S."/>
            <person name="Cheng J.F."/>
            <person name="Tapia R."/>
            <person name="Han C."/>
            <person name="Goodwin L."/>
            <person name="Pitluck S."/>
            <person name="Huntemann M."/>
            <person name="Ivanova N."/>
            <person name="Pagani I."/>
            <person name="Mavromatis K."/>
            <person name="Ovchinikova G."/>
            <person name="Pati A."/>
            <person name="Chen A."/>
            <person name="Palaniappan K."/>
            <person name="Land M."/>
            <person name="Hauser L."/>
            <person name="Brambilla E.M."/>
            <person name="Kotsyurbenko O."/>
            <person name="Rohde M."/>
            <person name="Tindall B.J."/>
            <person name="Abt B."/>
            <person name="Goker M."/>
            <person name="Detter J.C."/>
            <person name="Woyke T."/>
            <person name="Bristow J."/>
            <person name="Eisen J.A."/>
            <person name="Markowitz V."/>
            <person name="Hugenholtz P."/>
            <person name="Klenk H.P."/>
            <person name="Kyrpides N.C."/>
        </authorList>
    </citation>
    <scope>NUCLEOTIDE SEQUENCE [LARGE SCALE GENOMIC DNA]</scope>
    <source>
        <strain evidence="2">ATCC 51119 / DSM 12145 / JCM 21818 / LMG 10337 / NBRC 100064 / NCIMB 13643</strain>
    </source>
</reference>
<dbReference type="STRING" id="762903.Pedsa_0067"/>
<dbReference type="KEGG" id="psn:Pedsa_0067"/>
<keyword evidence="2" id="KW-1185">Reference proteome</keyword>
<dbReference type="HOGENOM" id="CLU_1685090_0_0_10"/>